<dbReference type="Proteomes" id="UP000027195">
    <property type="component" value="Unassembled WGS sequence"/>
</dbReference>
<evidence type="ECO:0000313" key="2">
    <source>
        <dbReference type="Proteomes" id="UP000027195"/>
    </source>
</evidence>
<dbReference type="Gene3D" id="3.30.830.10">
    <property type="entry name" value="Metalloenzyme, LuxS/M16 peptidase-like"/>
    <property type="match status" value="1"/>
</dbReference>
<reference evidence="2" key="1">
    <citation type="journal article" date="2014" name="Proc. Natl. Acad. Sci. U.S.A.">
        <title>Extensive sampling of basidiomycete genomes demonstrates inadequacy of the white-rot/brown-rot paradigm for wood decay fungi.</title>
        <authorList>
            <person name="Riley R."/>
            <person name="Salamov A.A."/>
            <person name="Brown D.W."/>
            <person name="Nagy L.G."/>
            <person name="Floudas D."/>
            <person name="Held B.W."/>
            <person name="Levasseur A."/>
            <person name="Lombard V."/>
            <person name="Morin E."/>
            <person name="Otillar R."/>
            <person name="Lindquist E.A."/>
            <person name="Sun H."/>
            <person name="LaButti K.M."/>
            <person name="Schmutz J."/>
            <person name="Jabbour D."/>
            <person name="Luo H."/>
            <person name="Baker S.E."/>
            <person name="Pisabarro A.G."/>
            <person name="Walton J.D."/>
            <person name="Blanchette R.A."/>
            <person name="Henrissat B."/>
            <person name="Martin F."/>
            <person name="Cullen D."/>
            <person name="Hibbett D.S."/>
            <person name="Grigoriev I.V."/>
        </authorList>
    </citation>
    <scope>NUCLEOTIDE SEQUENCE [LARGE SCALE GENOMIC DNA]</scope>
    <source>
        <strain evidence="2">FD-172 SS1</strain>
    </source>
</reference>
<accession>A0A067LZT2</accession>
<organism evidence="1 2">
    <name type="scientific">Botryobasidium botryosum (strain FD-172 SS1)</name>
    <dbReference type="NCBI Taxonomy" id="930990"/>
    <lineage>
        <taxon>Eukaryota</taxon>
        <taxon>Fungi</taxon>
        <taxon>Dikarya</taxon>
        <taxon>Basidiomycota</taxon>
        <taxon>Agaricomycotina</taxon>
        <taxon>Agaricomycetes</taxon>
        <taxon>Cantharellales</taxon>
        <taxon>Botryobasidiaceae</taxon>
        <taxon>Botryobasidium</taxon>
    </lineage>
</organism>
<dbReference type="EMBL" id="KL198099">
    <property type="protein sequence ID" value="KDQ07890.1"/>
    <property type="molecule type" value="Genomic_DNA"/>
</dbReference>
<dbReference type="HOGENOM" id="CLU_2026339_0_0_1"/>
<name>A0A067LZT2_BOTB1</name>
<dbReference type="AlphaFoldDB" id="A0A067LZT2"/>
<evidence type="ECO:0000313" key="1">
    <source>
        <dbReference type="EMBL" id="KDQ07890.1"/>
    </source>
</evidence>
<protein>
    <submittedName>
        <fullName evidence="1">Uncharacterized protein</fullName>
    </submittedName>
</protein>
<dbReference type="OrthoDB" id="4953at2759"/>
<proteinExistence type="predicted"/>
<gene>
    <name evidence="1" type="ORF">BOTBODRAFT_591216</name>
</gene>
<dbReference type="InParanoid" id="A0A067LZT2"/>
<keyword evidence="2" id="KW-1185">Reference proteome</keyword>
<dbReference type="STRING" id="930990.A0A067LZT2"/>
<sequence length="122" mass="14007">MWVVIDPTSLRCVTGNVLAVATHRAVWSESFRPFLKPHWYLFCCRREGHALASWQKSIQKMVTRPTIESSFAMHSTKSIPEFNHPKHPVLRVAIEVLELRRHRKFPSIRGASLAYGANISLN</sequence>